<dbReference type="AlphaFoldDB" id="A0A1A2T9R1"/>
<dbReference type="RefSeq" id="WP_067910854.1">
    <property type="nucleotide sequence ID" value="NZ_LZJP01000042.1"/>
</dbReference>
<name>A0A1A2T9R1_MYCNT</name>
<reference evidence="1 2" key="1">
    <citation type="submission" date="2016-06" db="EMBL/GenBank/DDBJ databases">
        <authorList>
            <person name="Kjaerup R.B."/>
            <person name="Dalgaard T.S."/>
            <person name="Juul-Madsen H.R."/>
        </authorList>
    </citation>
    <scope>NUCLEOTIDE SEQUENCE [LARGE SCALE GENOMIC DNA]</scope>
    <source>
        <strain evidence="1 2">E152</strain>
    </source>
</reference>
<sequence>MSGHRSTPRPVTSGDWFEHLMGFTEEAGYDATQRRLLVDGDELVSAVNGNRYGIGELTLPTLAQLRERVNPTGHQRSSVGIVVGDVRALHSDPAFEGALFQVASQFNLLEMTSQDVTPEQGVGRYAYDPTQGPACAMAAGAATIYRNYRVPVGDGIGQTRKRQLDALAGLGAALSDAIGLPVSRLWRMQNGYALCGREGLAAITALLNTAPEDLVDTLRGHLAIGMHRDVEVTDGARRRVSQAFCSALPVAYSPQPPRDWEPFARLVLQAAYEATLLAAAEQASKGGSNTILLTRLGGGAFGNEDHWIDSAIERAFAIVEHAGLDIRIVSRGQVSPAVQAIVERWR</sequence>
<protein>
    <submittedName>
        <fullName evidence="1">Uncharacterized protein</fullName>
    </submittedName>
</protein>
<dbReference type="Proteomes" id="UP000092389">
    <property type="component" value="Unassembled WGS sequence"/>
</dbReference>
<proteinExistence type="predicted"/>
<comment type="caution">
    <text evidence="1">The sequence shown here is derived from an EMBL/GenBank/DDBJ whole genome shotgun (WGS) entry which is preliminary data.</text>
</comment>
<accession>A0A1A2T9R1</accession>
<organism evidence="1 2">
    <name type="scientific">Mycobacterium mantenii</name>
    <dbReference type="NCBI Taxonomy" id="560555"/>
    <lineage>
        <taxon>Bacteria</taxon>
        <taxon>Bacillati</taxon>
        <taxon>Actinomycetota</taxon>
        <taxon>Actinomycetes</taxon>
        <taxon>Mycobacteriales</taxon>
        <taxon>Mycobacteriaceae</taxon>
        <taxon>Mycobacterium</taxon>
        <taxon>Mycobacterium avium complex (MAC)</taxon>
    </lineage>
</organism>
<evidence type="ECO:0000313" key="1">
    <source>
        <dbReference type="EMBL" id="OBH73140.1"/>
    </source>
</evidence>
<dbReference type="PANTHER" id="PTHR35609:SF1">
    <property type="entry name" value="MACRO DOMAIN-CONTAINING PROTEIN"/>
    <property type="match status" value="1"/>
</dbReference>
<dbReference type="PANTHER" id="PTHR35609">
    <property type="entry name" value="MACRO DOMAIN-CONTAINING PROTEIN"/>
    <property type="match status" value="1"/>
</dbReference>
<evidence type="ECO:0000313" key="2">
    <source>
        <dbReference type="Proteomes" id="UP000092389"/>
    </source>
</evidence>
<dbReference type="OrthoDB" id="1452819at2"/>
<dbReference type="EMBL" id="LZJU01000116">
    <property type="protein sequence ID" value="OBH73140.1"/>
    <property type="molecule type" value="Genomic_DNA"/>
</dbReference>
<gene>
    <name evidence="1" type="ORF">A5683_25310</name>
</gene>